<dbReference type="PANTHER" id="PTHR43707:SF1">
    <property type="entry name" value="HISTIDINE--TRNA LIGASE, MITOCHONDRIAL-RELATED"/>
    <property type="match status" value="1"/>
</dbReference>
<dbReference type="PANTHER" id="PTHR43707">
    <property type="entry name" value="HISTIDYL-TRNA SYNTHETASE"/>
    <property type="match status" value="1"/>
</dbReference>
<keyword evidence="5 11" id="KW-0436">Ligase</keyword>
<keyword evidence="6 11" id="KW-0547">Nucleotide-binding</keyword>
<dbReference type="InterPro" id="IPR036621">
    <property type="entry name" value="Anticodon-bd_dom_sf"/>
</dbReference>
<comment type="subunit">
    <text evidence="3 11">Homodimer.</text>
</comment>
<evidence type="ECO:0000256" key="1">
    <source>
        <dbReference type="ARBA" id="ARBA00004496"/>
    </source>
</evidence>
<dbReference type="PIRSF" id="PIRSF001549">
    <property type="entry name" value="His-tRNA_synth"/>
    <property type="match status" value="1"/>
</dbReference>
<dbReference type="CDD" id="cd00859">
    <property type="entry name" value="HisRS_anticodon"/>
    <property type="match status" value="1"/>
</dbReference>
<dbReference type="Pfam" id="PF03129">
    <property type="entry name" value="HGTP_anticodon"/>
    <property type="match status" value="1"/>
</dbReference>
<name>A0A6N7XJ78_9FIRM</name>
<dbReference type="PROSITE" id="PS50862">
    <property type="entry name" value="AA_TRNA_LIGASE_II"/>
    <property type="match status" value="1"/>
</dbReference>
<feature type="binding site" evidence="12">
    <location>
        <position position="126"/>
    </location>
    <ligand>
        <name>L-histidine</name>
        <dbReference type="ChEBI" id="CHEBI:57595"/>
    </ligand>
</feature>
<evidence type="ECO:0000256" key="3">
    <source>
        <dbReference type="ARBA" id="ARBA00011738"/>
    </source>
</evidence>
<organism evidence="14 15">
    <name type="scientific">Mogibacterium kristiansenii</name>
    <dbReference type="NCBI Taxonomy" id="2606708"/>
    <lineage>
        <taxon>Bacteria</taxon>
        <taxon>Bacillati</taxon>
        <taxon>Bacillota</taxon>
        <taxon>Clostridia</taxon>
        <taxon>Peptostreptococcales</taxon>
        <taxon>Anaerovoracaceae</taxon>
        <taxon>Mogibacterium</taxon>
    </lineage>
</organism>
<feature type="binding site" evidence="12">
    <location>
        <begin position="81"/>
        <end position="83"/>
    </location>
    <ligand>
        <name>L-histidine</name>
        <dbReference type="ChEBI" id="CHEBI:57595"/>
    </ligand>
</feature>
<keyword evidence="8 11" id="KW-0648">Protein biosynthesis</keyword>
<evidence type="ECO:0000256" key="4">
    <source>
        <dbReference type="ARBA" id="ARBA00022490"/>
    </source>
</evidence>
<dbReference type="HAMAP" id="MF_00127">
    <property type="entry name" value="His_tRNA_synth"/>
    <property type="match status" value="1"/>
</dbReference>
<dbReference type="EC" id="6.1.1.21" evidence="11"/>
<protein>
    <recommendedName>
        <fullName evidence="11">Histidine--tRNA ligase</fullName>
        <ecNumber evidence="11">6.1.1.21</ecNumber>
    </recommendedName>
    <alternativeName>
        <fullName evidence="11">Histidyl-tRNA synthetase</fullName>
        <shortName evidence="11">HisRS</shortName>
    </alternativeName>
</protein>
<evidence type="ECO:0000256" key="2">
    <source>
        <dbReference type="ARBA" id="ARBA00008226"/>
    </source>
</evidence>
<sequence length="418" mass="47865">MAIKAPKGTKDMMPEDAYKWHYIEDAFFKICDEYGFGELRTPIFEDTNLFNRGVGETTDIVQKEMYTFEDLGHRSITLKPEGTSPAVRAFIESKHFADMQPSKYCYNTPCFRYEKPQAGRLRQFHQFGIENFGASSMMADAEIIAMADDFLKRMGIDEIELHINSVGCRECRTKYRKALQDFLRPHYDELCSTCQSRFETNPMRILDCKSKDDQEIVKDAPLMVDYLCDDCRDAFEELQENLKAMDIQFKVDPKIVRGLDYYTKTAFEFVTTKIGAQGTVCGGGRYDHLIEEIGGPSMPGVGFGLGKERLLMLMEMCGSDFGKPVQPEIMIAFIGNRAKHYALNLVQYLRHNHVRAIVDTQERNLKGQMKYSNKVGVKYSIVIGDDEIESGELTLKNMETGEQTKIVKEEILDKIRRG</sequence>
<accession>A0A6N7XJ78</accession>
<dbReference type="GO" id="GO:0016740">
    <property type="term" value="F:transferase activity"/>
    <property type="evidence" value="ECO:0007669"/>
    <property type="project" value="UniProtKB-ARBA"/>
</dbReference>
<reference evidence="14 15" key="1">
    <citation type="submission" date="2019-08" db="EMBL/GenBank/DDBJ databases">
        <title>In-depth cultivation of the pig gut microbiome towards novel bacterial diversity and tailored functional studies.</title>
        <authorList>
            <person name="Wylensek D."/>
            <person name="Hitch T.C.A."/>
            <person name="Clavel T."/>
        </authorList>
    </citation>
    <scope>NUCLEOTIDE SEQUENCE [LARGE SCALE GENOMIC DNA]</scope>
    <source>
        <strain evidence="14 15">WCA-MUC-591-APC-4B</strain>
    </source>
</reference>
<evidence type="ECO:0000256" key="5">
    <source>
        <dbReference type="ARBA" id="ARBA00022598"/>
    </source>
</evidence>
<dbReference type="GO" id="GO:0005737">
    <property type="term" value="C:cytoplasm"/>
    <property type="evidence" value="ECO:0007669"/>
    <property type="project" value="UniProtKB-SubCell"/>
</dbReference>
<dbReference type="FunFam" id="3.30.930.10:FF:000005">
    <property type="entry name" value="Histidine--tRNA ligase"/>
    <property type="match status" value="1"/>
</dbReference>
<keyword evidence="9 11" id="KW-0030">Aminoacyl-tRNA synthetase</keyword>
<dbReference type="NCBIfam" id="TIGR00442">
    <property type="entry name" value="hisS"/>
    <property type="match status" value="1"/>
</dbReference>
<evidence type="ECO:0000256" key="7">
    <source>
        <dbReference type="ARBA" id="ARBA00022840"/>
    </source>
</evidence>
<dbReference type="InterPro" id="IPR006195">
    <property type="entry name" value="aa-tRNA-synth_II"/>
</dbReference>
<dbReference type="GO" id="GO:0140096">
    <property type="term" value="F:catalytic activity, acting on a protein"/>
    <property type="evidence" value="ECO:0007669"/>
    <property type="project" value="UniProtKB-ARBA"/>
</dbReference>
<evidence type="ECO:0000313" key="15">
    <source>
        <dbReference type="Proteomes" id="UP000469424"/>
    </source>
</evidence>
<dbReference type="InterPro" id="IPR015807">
    <property type="entry name" value="His-tRNA-ligase"/>
</dbReference>
<evidence type="ECO:0000313" key="14">
    <source>
        <dbReference type="EMBL" id="MST69996.1"/>
    </source>
</evidence>
<comment type="similarity">
    <text evidence="2 11">Belongs to the class-II aminoacyl-tRNA synthetase family.</text>
</comment>
<dbReference type="GO" id="GO:0006427">
    <property type="term" value="P:histidyl-tRNA aminoacylation"/>
    <property type="evidence" value="ECO:0007669"/>
    <property type="project" value="UniProtKB-UniRule"/>
</dbReference>
<comment type="subcellular location">
    <subcellularLocation>
        <location evidence="1 11">Cytoplasm</location>
    </subcellularLocation>
</comment>
<dbReference type="InterPro" id="IPR004516">
    <property type="entry name" value="HisRS/HisZ"/>
</dbReference>
<keyword evidence="7 11" id="KW-0067">ATP-binding</keyword>
<dbReference type="InterPro" id="IPR041715">
    <property type="entry name" value="HisRS-like_core"/>
</dbReference>
<dbReference type="Gene3D" id="3.40.50.800">
    <property type="entry name" value="Anticodon-binding domain"/>
    <property type="match status" value="1"/>
</dbReference>
<feature type="binding site" evidence="12">
    <location>
        <position position="130"/>
    </location>
    <ligand>
        <name>L-histidine</name>
        <dbReference type="ChEBI" id="CHEBI:57595"/>
    </ligand>
</feature>
<feature type="binding site" evidence="12">
    <location>
        <begin position="261"/>
        <end position="262"/>
    </location>
    <ligand>
        <name>L-histidine</name>
        <dbReference type="ChEBI" id="CHEBI:57595"/>
    </ligand>
</feature>
<dbReference type="Pfam" id="PF13393">
    <property type="entry name" value="tRNA-synt_His"/>
    <property type="match status" value="1"/>
</dbReference>
<evidence type="ECO:0000256" key="9">
    <source>
        <dbReference type="ARBA" id="ARBA00023146"/>
    </source>
</evidence>
<dbReference type="SUPFAM" id="SSF52954">
    <property type="entry name" value="Class II aaRS ABD-related"/>
    <property type="match status" value="1"/>
</dbReference>
<dbReference type="CDD" id="cd00773">
    <property type="entry name" value="HisRS-like_core"/>
    <property type="match status" value="1"/>
</dbReference>
<comment type="caution">
    <text evidence="14">The sequence shown here is derived from an EMBL/GenBank/DDBJ whole genome shotgun (WGS) entry which is preliminary data.</text>
</comment>
<dbReference type="Proteomes" id="UP000469424">
    <property type="component" value="Unassembled WGS sequence"/>
</dbReference>
<keyword evidence="4 11" id="KW-0963">Cytoplasm</keyword>
<evidence type="ECO:0000256" key="10">
    <source>
        <dbReference type="ARBA" id="ARBA00047639"/>
    </source>
</evidence>
<dbReference type="AlphaFoldDB" id="A0A6N7XJ78"/>
<dbReference type="SUPFAM" id="SSF55681">
    <property type="entry name" value="Class II aaRS and biotin synthetases"/>
    <property type="match status" value="1"/>
</dbReference>
<comment type="catalytic activity">
    <reaction evidence="10 11">
        <text>tRNA(His) + L-histidine + ATP = L-histidyl-tRNA(His) + AMP + diphosphate + H(+)</text>
        <dbReference type="Rhea" id="RHEA:17313"/>
        <dbReference type="Rhea" id="RHEA-COMP:9665"/>
        <dbReference type="Rhea" id="RHEA-COMP:9689"/>
        <dbReference type="ChEBI" id="CHEBI:15378"/>
        <dbReference type="ChEBI" id="CHEBI:30616"/>
        <dbReference type="ChEBI" id="CHEBI:33019"/>
        <dbReference type="ChEBI" id="CHEBI:57595"/>
        <dbReference type="ChEBI" id="CHEBI:78442"/>
        <dbReference type="ChEBI" id="CHEBI:78527"/>
        <dbReference type="ChEBI" id="CHEBI:456215"/>
        <dbReference type="EC" id="6.1.1.21"/>
    </reaction>
</comment>
<evidence type="ECO:0000256" key="6">
    <source>
        <dbReference type="ARBA" id="ARBA00022741"/>
    </source>
</evidence>
<dbReference type="InterPro" id="IPR045864">
    <property type="entry name" value="aa-tRNA-synth_II/BPL/LPL"/>
</dbReference>
<feature type="domain" description="Aminoacyl-transfer RNA synthetases class-II family profile" evidence="13">
    <location>
        <begin position="1"/>
        <end position="324"/>
    </location>
</feature>
<dbReference type="Gene3D" id="3.30.930.10">
    <property type="entry name" value="Bira Bifunctional Protein, Domain 2"/>
    <property type="match status" value="1"/>
</dbReference>
<dbReference type="GO" id="GO:0004821">
    <property type="term" value="F:histidine-tRNA ligase activity"/>
    <property type="evidence" value="ECO:0007669"/>
    <property type="project" value="UniProtKB-UniRule"/>
</dbReference>
<gene>
    <name evidence="11" type="primary">hisS</name>
    <name evidence="14" type="ORF">FYJ65_01360</name>
</gene>
<dbReference type="InterPro" id="IPR033656">
    <property type="entry name" value="HisRS_anticodon"/>
</dbReference>
<proteinExistence type="inferred from homology"/>
<keyword evidence="15" id="KW-1185">Reference proteome</keyword>
<dbReference type="GO" id="GO:0005524">
    <property type="term" value="F:ATP binding"/>
    <property type="evidence" value="ECO:0007669"/>
    <property type="project" value="UniProtKB-UniRule"/>
</dbReference>
<dbReference type="EMBL" id="VUNA01000002">
    <property type="protein sequence ID" value="MST69996.1"/>
    <property type="molecule type" value="Genomic_DNA"/>
</dbReference>
<dbReference type="InterPro" id="IPR004154">
    <property type="entry name" value="Anticodon-bd"/>
</dbReference>
<evidence type="ECO:0000259" key="13">
    <source>
        <dbReference type="PROSITE" id="PS50862"/>
    </source>
</evidence>
<evidence type="ECO:0000256" key="8">
    <source>
        <dbReference type="ARBA" id="ARBA00022917"/>
    </source>
</evidence>
<feature type="binding site" evidence="12">
    <location>
        <position position="112"/>
    </location>
    <ligand>
        <name>L-histidine</name>
        <dbReference type="ChEBI" id="CHEBI:57595"/>
    </ligand>
</feature>
<evidence type="ECO:0000256" key="12">
    <source>
        <dbReference type="PIRSR" id="PIRSR001549-1"/>
    </source>
</evidence>
<feature type="binding site" evidence="12">
    <location>
        <position position="257"/>
    </location>
    <ligand>
        <name>L-histidine</name>
        <dbReference type="ChEBI" id="CHEBI:57595"/>
    </ligand>
</feature>
<dbReference type="RefSeq" id="WP_154553560.1">
    <property type="nucleotide sequence ID" value="NZ_VUNA01000002.1"/>
</dbReference>
<evidence type="ECO:0000256" key="11">
    <source>
        <dbReference type="HAMAP-Rule" id="MF_00127"/>
    </source>
</evidence>